<evidence type="ECO:0000256" key="1">
    <source>
        <dbReference type="SAM" id="SignalP"/>
    </source>
</evidence>
<gene>
    <name evidence="3" type="ORF">D6C85_03168</name>
    <name evidence="2" type="ORF">D6D20_02729</name>
</gene>
<reference evidence="4 5" key="1">
    <citation type="submission" date="2018-10" db="EMBL/GenBank/DDBJ databases">
        <title>Fifty Aureobasidium pullulans genomes reveal a recombining polyextremotolerant generalist.</title>
        <authorList>
            <person name="Gostincar C."/>
            <person name="Turk M."/>
            <person name="Zajc J."/>
            <person name="Gunde-Cimerman N."/>
        </authorList>
    </citation>
    <scope>NUCLEOTIDE SEQUENCE [LARGE SCALE GENOMIC DNA]</scope>
    <source>
        <strain evidence="2 5">EXF-10751</strain>
        <strain evidence="3 4">EXF-3519</strain>
    </source>
</reference>
<protein>
    <submittedName>
        <fullName evidence="2">Uncharacterized protein</fullName>
    </submittedName>
</protein>
<sequence length="182" mass="20722">MATFRNWPLLVILVFQLFCTNMFACALLTTTTATTHSTTSDVKFSKSSVIDSDWHPVPHEFGVYFHDGHTLEKHWKHIGRELPIFRYPTVLTGYKIKFGSADTRNPISSKTEILALIRSDPGVELVAQNFWQQLDLGDGTPLPYQPSRVPLLFSCKPGYRELKCLENASPYDVRPEPSCRVY</sequence>
<organism evidence="2 5">
    <name type="scientific">Aureobasidium pullulans</name>
    <name type="common">Black yeast</name>
    <name type="synonym">Pullularia pullulans</name>
    <dbReference type="NCBI Taxonomy" id="5580"/>
    <lineage>
        <taxon>Eukaryota</taxon>
        <taxon>Fungi</taxon>
        <taxon>Dikarya</taxon>
        <taxon>Ascomycota</taxon>
        <taxon>Pezizomycotina</taxon>
        <taxon>Dothideomycetes</taxon>
        <taxon>Dothideomycetidae</taxon>
        <taxon>Dothideales</taxon>
        <taxon>Saccotheciaceae</taxon>
        <taxon>Aureobasidium</taxon>
    </lineage>
</organism>
<dbReference type="EMBL" id="QZBS01000065">
    <property type="protein sequence ID" value="THZ74955.1"/>
    <property type="molecule type" value="Genomic_DNA"/>
</dbReference>
<dbReference type="EMBL" id="QZAN01000019">
    <property type="protein sequence ID" value="THW64581.1"/>
    <property type="molecule type" value="Genomic_DNA"/>
</dbReference>
<keyword evidence="1" id="KW-0732">Signal</keyword>
<name>A0A4S8ZFL0_AURPU</name>
<proteinExistence type="predicted"/>
<accession>A0A4S8ZFL0</accession>
<dbReference type="Proteomes" id="UP000310421">
    <property type="component" value="Unassembled WGS sequence"/>
</dbReference>
<comment type="caution">
    <text evidence="2">The sequence shown here is derived from an EMBL/GenBank/DDBJ whole genome shotgun (WGS) entry which is preliminary data.</text>
</comment>
<evidence type="ECO:0000313" key="2">
    <source>
        <dbReference type="EMBL" id="THW64581.1"/>
    </source>
</evidence>
<dbReference type="AlphaFoldDB" id="A0A4S8ZFL0"/>
<feature type="chain" id="PRO_5044400044" evidence="1">
    <location>
        <begin position="25"/>
        <end position="182"/>
    </location>
</feature>
<evidence type="ECO:0000313" key="5">
    <source>
        <dbReference type="Proteomes" id="UP000310421"/>
    </source>
</evidence>
<dbReference type="Proteomes" id="UP000309734">
    <property type="component" value="Unassembled WGS sequence"/>
</dbReference>
<evidence type="ECO:0000313" key="3">
    <source>
        <dbReference type="EMBL" id="THZ74955.1"/>
    </source>
</evidence>
<feature type="signal peptide" evidence="1">
    <location>
        <begin position="1"/>
        <end position="24"/>
    </location>
</feature>
<evidence type="ECO:0000313" key="4">
    <source>
        <dbReference type="Proteomes" id="UP000309734"/>
    </source>
</evidence>